<dbReference type="GO" id="GO:0000976">
    <property type="term" value="F:transcription cis-regulatory region binding"/>
    <property type="evidence" value="ECO:0007669"/>
    <property type="project" value="TreeGrafter"/>
</dbReference>
<dbReference type="GO" id="GO:0003700">
    <property type="term" value="F:DNA-binding transcription factor activity"/>
    <property type="evidence" value="ECO:0007669"/>
    <property type="project" value="TreeGrafter"/>
</dbReference>
<dbReference type="SMART" id="SM00354">
    <property type="entry name" value="HTH_LACI"/>
    <property type="match status" value="1"/>
</dbReference>
<keyword evidence="7" id="KW-1185">Reference proteome</keyword>
<evidence type="ECO:0000259" key="4">
    <source>
        <dbReference type="PROSITE" id="PS50932"/>
    </source>
</evidence>
<evidence type="ECO:0000313" key="7">
    <source>
        <dbReference type="Proteomes" id="UP000178622"/>
    </source>
</evidence>
<name>A0A1E8GJU4_9LACT</name>
<dbReference type="InterPro" id="IPR028082">
    <property type="entry name" value="Peripla_BP_I"/>
</dbReference>
<dbReference type="STRING" id="1859473.BG261_06320"/>
<keyword evidence="2" id="KW-0238">DNA-binding</keyword>
<evidence type="ECO:0000259" key="5">
    <source>
        <dbReference type="PROSITE" id="PS50943"/>
    </source>
</evidence>
<comment type="caution">
    <text evidence="6">The sequence shown here is derived from an EMBL/GenBank/DDBJ whole genome shotgun (WGS) entry which is preliminary data.</text>
</comment>
<keyword evidence="1" id="KW-0805">Transcription regulation</keyword>
<evidence type="ECO:0000313" key="6">
    <source>
        <dbReference type="EMBL" id="OFI48509.1"/>
    </source>
</evidence>
<evidence type="ECO:0000256" key="3">
    <source>
        <dbReference type="ARBA" id="ARBA00023163"/>
    </source>
</evidence>
<evidence type="ECO:0000256" key="1">
    <source>
        <dbReference type="ARBA" id="ARBA00023015"/>
    </source>
</evidence>
<feature type="domain" description="HTH lacI-type" evidence="4">
    <location>
        <begin position="2"/>
        <end position="56"/>
    </location>
</feature>
<dbReference type="Gene3D" id="3.40.50.2300">
    <property type="match status" value="2"/>
</dbReference>
<dbReference type="Proteomes" id="UP000178622">
    <property type="component" value="Unassembled WGS sequence"/>
</dbReference>
<evidence type="ECO:0000256" key="2">
    <source>
        <dbReference type="ARBA" id="ARBA00023125"/>
    </source>
</evidence>
<dbReference type="Pfam" id="PF00532">
    <property type="entry name" value="Peripla_BP_1"/>
    <property type="match status" value="1"/>
</dbReference>
<dbReference type="AlphaFoldDB" id="A0A1E8GJU4"/>
<dbReference type="PROSITE" id="PS50932">
    <property type="entry name" value="HTH_LACI_2"/>
    <property type="match status" value="1"/>
</dbReference>
<dbReference type="PANTHER" id="PTHR30146">
    <property type="entry name" value="LACI-RELATED TRANSCRIPTIONAL REPRESSOR"/>
    <property type="match status" value="1"/>
</dbReference>
<organism evidence="6 7">
    <name type="scientific">Floricoccus tropicus</name>
    <dbReference type="NCBI Taxonomy" id="1859473"/>
    <lineage>
        <taxon>Bacteria</taxon>
        <taxon>Bacillati</taxon>
        <taxon>Bacillota</taxon>
        <taxon>Bacilli</taxon>
        <taxon>Lactobacillales</taxon>
        <taxon>Streptococcaceae</taxon>
        <taxon>Floricoccus</taxon>
    </lineage>
</organism>
<dbReference type="PROSITE" id="PS50943">
    <property type="entry name" value="HTH_CROC1"/>
    <property type="match status" value="1"/>
</dbReference>
<reference evidence="7" key="1">
    <citation type="submission" date="2016-09" db="EMBL/GenBank/DDBJ databases">
        <title>Draft genome sequence of a novel species of the family Streptococcaceae isolated from flowers.</title>
        <authorList>
            <person name="Chuah L.-O."/>
            <person name="Yap K.-P."/>
            <person name="Thong K.L."/>
            <person name="Liong M.T."/>
            <person name="Ahmad R."/>
            <person name="Rusul G."/>
        </authorList>
    </citation>
    <scope>NUCLEOTIDE SEQUENCE [LARGE SCALE GENOMIC DNA]</scope>
    <source>
        <strain evidence="7">DF1</strain>
    </source>
</reference>
<dbReference type="InterPro" id="IPR001387">
    <property type="entry name" value="Cro/C1-type_HTH"/>
</dbReference>
<dbReference type="CDD" id="cd01392">
    <property type="entry name" value="HTH_LacI"/>
    <property type="match status" value="1"/>
</dbReference>
<gene>
    <name evidence="6" type="ORF">BG261_06320</name>
</gene>
<dbReference type="EMBL" id="MKIR01000024">
    <property type="protein sequence ID" value="OFI48509.1"/>
    <property type="molecule type" value="Genomic_DNA"/>
</dbReference>
<keyword evidence="3" id="KW-0804">Transcription</keyword>
<dbReference type="PRINTS" id="PR00036">
    <property type="entry name" value="HTHLACI"/>
</dbReference>
<dbReference type="PANTHER" id="PTHR30146:SF136">
    <property type="entry name" value="NTD BIOSYNTHESIS OPERON REGULATOR NTDR"/>
    <property type="match status" value="1"/>
</dbReference>
<dbReference type="InterPro" id="IPR001761">
    <property type="entry name" value="Peripla_BP/Lac1_sug-bd_dom"/>
</dbReference>
<dbReference type="SUPFAM" id="SSF47413">
    <property type="entry name" value="lambda repressor-like DNA-binding domains"/>
    <property type="match status" value="1"/>
</dbReference>
<dbReference type="Gene3D" id="1.10.260.40">
    <property type="entry name" value="lambda repressor-like DNA-binding domains"/>
    <property type="match status" value="1"/>
</dbReference>
<dbReference type="InterPro" id="IPR000843">
    <property type="entry name" value="HTH_LacI"/>
</dbReference>
<dbReference type="OrthoDB" id="9775106at2"/>
<proteinExistence type="predicted"/>
<dbReference type="InterPro" id="IPR010982">
    <property type="entry name" value="Lambda_DNA-bd_dom_sf"/>
</dbReference>
<dbReference type="RefSeq" id="WP_070792906.1">
    <property type="nucleotide sequence ID" value="NZ_MKIR01000024.1"/>
</dbReference>
<accession>A0A1E8GJU4</accession>
<dbReference type="Pfam" id="PF00356">
    <property type="entry name" value="LacI"/>
    <property type="match status" value="1"/>
</dbReference>
<protein>
    <submittedName>
        <fullName evidence="6">LacI family transcriptional regulator</fullName>
    </submittedName>
</protein>
<dbReference type="CDD" id="cd06286">
    <property type="entry name" value="PBP1_CcpB-like"/>
    <property type="match status" value="1"/>
</dbReference>
<sequence length="332" mass="36971">MATIKDVAKKAGLSVSTVSRYLNNHPYISDDKRDAIKKAMDELNYSPSSVATQLRTKKGNTIGILVSRITNPYFSYLVDSIERTAKSKGYNVLIMQTYDDKTSELHMLEMLKQQFVSAIIMCSMEGSIETIENYKKFGPIVLCNEEFPESDLLQVSTDQEAGSYEATKYLIDQGYSKIAYCTGGDLTTNGHGSNRAQGFERALSESNLSVKKNWIFPKTHSIADGREVACKILKQDENKRPTAIFTSSDEVATGILSEYLSRGLKVPEDLAIMGFDNQPSTEILAVPLTTIQQPVKTLGQEVTNLIIAKLEGQTYEVDYKNLKLELIKRKSA</sequence>
<dbReference type="SUPFAM" id="SSF53822">
    <property type="entry name" value="Periplasmic binding protein-like I"/>
    <property type="match status" value="1"/>
</dbReference>
<feature type="domain" description="HTH cro/C1-type" evidence="5">
    <location>
        <begin position="3"/>
        <end position="43"/>
    </location>
</feature>